<evidence type="ECO:0000313" key="1">
    <source>
        <dbReference type="EMBL" id="CAB5309798.1"/>
    </source>
</evidence>
<sequence length="68" mass="7830">MPDESNTTYMDEIIKRSFQTKTATKNDRLFAIAVVCYILDENSSGIKIEKKSILRLMNQLQNGTMQKD</sequence>
<comment type="caution">
    <text evidence="1">The sequence shown here is derived from an EMBL/GenBank/DDBJ whole genome shotgun (WGS) entry which is preliminary data.</text>
</comment>
<evidence type="ECO:0000313" key="2">
    <source>
        <dbReference type="Proteomes" id="UP000684084"/>
    </source>
</evidence>
<dbReference type="AlphaFoldDB" id="A0A915YQB1"/>
<reference evidence="1" key="1">
    <citation type="submission" date="2020-05" db="EMBL/GenBank/DDBJ databases">
        <authorList>
            <person name="Rincon C."/>
            <person name="Sanders R I."/>
            <person name="Robbins C."/>
            <person name="Chaturvedi A."/>
        </authorList>
    </citation>
    <scope>NUCLEOTIDE SEQUENCE</scope>
    <source>
        <strain evidence="1">CHB12</strain>
    </source>
</reference>
<dbReference type="VEuPathDB" id="FungiDB:RhiirFUN_022186"/>
<protein>
    <submittedName>
        <fullName evidence="1">Uncharacterized protein</fullName>
    </submittedName>
</protein>
<dbReference type="EMBL" id="CAGKOT010000002">
    <property type="protein sequence ID" value="CAB5309798.1"/>
    <property type="molecule type" value="Genomic_DNA"/>
</dbReference>
<name>A0A915YQB1_9GLOM</name>
<dbReference type="OrthoDB" id="2402225at2759"/>
<proteinExistence type="predicted"/>
<organism evidence="1 2">
    <name type="scientific">Rhizophagus irregularis</name>
    <dbReference type="NCBI Taxonomy" id="588596"/>
    <lineage>
        <taxon>Eukaryota</taxon>
        <taxon>Fungi</taxon>
        <taxon>Fungi incertae sedis</taxon>
        <taxon>Mucoromycota</taxon>
        <taxon>Glomeromycotina</taxon>
        <taxon>Glomeromycetes</taxon>
        <taxon>Glomerales</taxon>
        <taxon>Glomeraceae</taxon>
        <taxon>Rhizophagus</taxon>
    </lineage>
</organism>
<dbReference type="Proteomes" id="UP000684084">
    <property type="component" value="Unassembled WGS sequence"/>
</dbReference>
<accession>A0A915YQB1</accession>
<gene>
    <name evidence="1" type="ORF">CHRIB12_LOCUS1444</name>
</gene>